<keyword evidence="2" id="KW-0833">Ubl conjugation pathway</keyword>
<organism evidence="7 8">
    <name type="scientific">Engystomops pustulosus</name>
    <name type="common">Tungara frog</name>
    <name type="synonym">Physalaemus pustulosus</name>
    <dbReference type="NCBI Taxonomy" id="76066"/>
    <lineage>
        <taxon>Eukaryota</taxon>
        <taxon>Metazoa</taxon>
        <taxon>Chordata</taxon>
        <taxon>Craniata</taxon>
        <taxon>Vertebrata</taxon>
        <taxon>Euteleostomi</taxon>
        <taxon>Amphibia</taxon>
        <taxon>Batrachia</taxon>
        <taxon>Anura</taxon>
        <taxon>Neobatrachia</taxon>
        <taxon>Hyloidea</taxon>
        <taxon>Leptodactylidae</taxon>
        <taxon>Leiuperinae</taxon>
        <taxon>Engystomops</taxon>
    </lineage>
</organism>
<dbReference type="SUPFAM" id="SSF81383">
    <property type="entry name" value="F-box domain"/>
    <property type="match status" value="1"/>
</dbReference>
<dbReference type="Gene3D" id="1.20.1280.50">
    <property type="match status" value="1"/>
</dbReference>
<dbReference type="PANTHER" id="PTHR20933:SF3">
    <property type="entry name" value="F-BOX ONLY PROTEIN 33"/>
    <property type="match status" value="1"/>
</dbReference>
<feature type="domain" description="F-box" evidence="6">
    <location>
        <begin position="37"/>
        <end position="83"/>
    </location>
</feature>
<gene>
    <name evidence="7" type="ORF">GDO81_015982</name>
</gene>
<evidence type="ECO:0000256" key="2">
    <source>
        <dbReference type="ARBA" id="ARBA00022786"/>
    </source>
</evidence>
<evidence type="ECO:0000259" key="6">
    <source>
        <dbReference type="PROSITE" id="PS50181"/>
    </source>
</evidence>
<dbReference type="Gene3D" id="3.80.10.10">
    <property type="entry name" value="Ribonuclease Inhibitor"/>
    <property type="match status" value="1"/>
</dbReference>
<comment type="function">
    <text evidence="1">Substrate-recognition component of the SCF (SKP1-CUL1-F-box protein)-type E3 ubiquitin ligase complex.</text>
</comment>
<dbReference type="FunFam" id="3.80.10.10:FF:000260">
    <property type="entry name" value="F-box/LRR-repeat protein 8"/>
    <property type="match status" value="1"/>
</dbReference>
<dbReference type="Pfam" id="PF12937">
    <property type="entry name" value="F-box-like"/>
    <property type="match status" value="1"/>
</dbReference>
<dbReference type="AlphaFoldDB" id="A0AAV7AT59"/>
<name>A0AAV7AT59_ENGPU</name>
<dbReference type="PANTHER" id="PTHR20933">
    <property type="entry name" value="F-BOX ONLY PROTEIN 33"/>
    <property type="match status" value="1"/>
</dbReference>
<accession>A0AAV7AT59</accession>
<dbReference type="GO" id="GO:0031398">
    <property type="term" value="P:positive regulation of protein ubiquitination"/>
    <property type="evidence" value="ECO:0007669"/>
    <property type="project" value="TreeGrafter"/>
</dbReference>
<dbReference type="PROSITE" id="PS50181">
    <property type="entry name" value="FBOX"/>
    <property type="match status" value="1"/>
</dbReference>
<dbReference type="SUPFAM" id="SSF52047">
    <property type="entry name" value="RNI-like"/>
    <property type="match status" value="1"/>
</dbReference>
<sequence>MIKEGRDLVCSFLYKDYSLPAVYFAHRLSEAGRATMSLQWDFMPHEILAQIFYYLPLTDRRTVSQVCQSWATAVAYNSVWHYTEIRWVSDEELLSIDGLQDFIGQIRHLKIMFDQSKEATRKNVIQILICLAKESRKLESLDIACCGENPLFYSGLEILDSIMELCRKESQIDLHHLDLRKLPFTLSDGFTRLIANGSPNLRSLYINNRTLVCKVTPDTLIQVLQVCPKLTILGAFCSSLSEDVFREVMKPERPPFHQLDIMCERLDKYTLAISDEMWGALRQRHPSLFVDLEFDHTVPAWKIPRILRPNIPVATLQLNTYNEMTNQLRFVSTYYTLNLKKLVIQTTSSSALNSNLIDLAGKCKALEEIHCYCVVAPNVVQAFLKNCPLLKKYTLKLDKEKHPWKATHHQPAANTSKA</sequence>
<dbReference type="InterPro" id="IPR036047">
    <property type="entry name" value="F-box-like_dom_sf"/>
</dbReference>
<dbReference type="InterPro" id="IPR001810">
    <property type="entry name" value="F-box_dom"/>
</dbReference>
<protein>
    <recommendedName>
        <fullName evidence="4">F-box/LRR-repeat protein 8</fullName>
    </recommendedName>
    <alternativeName>
        <fullName evidence="5">F-box and leucine-rich repeat protein 8</fullName>
    </alternativeName>
</protein>
<evidence type="ECO:0000256" key="1">
    <source>
        <dbReference type="ARBA" id="ARBA00003437"/>
    </source>
</evidence>
<dbReference type="EMBL" id="WNYA01000007">
    <property type="protein sequence ID" value="KAG8563223.1"/>
    <property type="molecule type" value="Genomic_DNA"/>
</dbReference>
<dbReference type="SMART" id="SM00256">
    <property type="entry name" value="FBOX"/>
    <property type="match status" value="1"/>
</dbReference>
<comment type="caution">
    <text evidence="7">The sequence shown here is derived from an EMBL/GenBank/DDBJ whole genome shotgun (WGS) entry which is preliminary data.</text>
</comment>
<evidence type="ECO:0000313" key="7">
    <source>
        <dbReference type="EMBL" id="KAG8563223.1"/>
    </source>
</evidence>
<proteinExistence type="predicted"/>
<dbReference type="Proteomes" id="UP000824782">
    <property type="component" value="Unassembled WGS sequence"/>
</dbReference>
<reference evidence="7" key="1">
    <citation type="thesis" date="2020" institute="ProQuest LLC" country="789 East Eisenhower Parkway, Ann Arbor, MI, USA">
        <title>Comparative Genomics and Chromosome Evolution.</title>
        <authorList>
            <person name="Mudd A.B."/>
        </authorList>
    </citation>
    <scope>NUCLEOTIDE SEQUENCE</scope>
    <source>
        <strain evidence="7">237g6f4</strain>
        <tissue evidence="7">Blood</tissue>
    </source>
</reference>
<keyword evidence="8" id="KW-1185">Reference proteome</keyword>
<evidence type="ECO:0000313" key="8">
    <source>
        <dbReference type="Proteomes" id="UP000824782"/>
    </source>
</evidence>
<dbReference type="InterPro" id="IPR032675">
    <property type="entry name" value="LRR_dom_sf"/>
</dbReference>
<evidence type="ECO:0000256" key="3">
    <source>
        <dbReference type="ARBA" id="ARBA00062469"/>
    </source>
</evidence>
<dbReference type="FunFam" id="1.20.1280.50:FF:000005">
    <property type="entry name" value="F-box/LRR-repeat protein 3 isoform X1"/>
    <property type="match status" value="1"/>
</dbReference>
<evidence type="ECO:0000256" key="5">
    <source>
        <dbReference type="ARBA" id="ARBA00077971"/>
    </source>
</evidence>
<comment type="subunit">
    <text evidence="3">Directly interacts with SKP1 and CUL1.</text>
</comment>
<evidence type="ECO:0000256" key="4">
    <source>
        <dbReference type="ARBA" id="ARBA00070268"/>
    </source>
</evidence>